<dbReference type="InterPro" id="IPR050534">
    <property type="entry name" value="Coronavir_polyprotein_1ab"/>
</dbReference>
<dbReference type="Pfam" id="PF13538">
    <property type="entry name" value="UvrD_C_2"/>
    <property type="match status" value="1"/>
</dbReference>
<dbReference type="AlphaFoldDB" id="A0A5A9W3V7"/>
<comment type="similarity">
    <text evidence="11">Belongs to the RecD family.</text>
</comment>
<dbReference type="NCBIfam" id="TIGR01447">
    <property type="entry name" value="recD"/>
    <property type="match status" value="1"/>
</dbReference>
<dbReference type="InterPro" id="IPR027417">
    <property type="entry name" value="P-loop_NTPase"/>
</dbReference>
<dbReference type="Proteomes" id="UP000325302">
    <property type="component" value="Unassembled WGS sequence"/>
</dbReference>
<keyword evidence="3 11" id="KW-0227">DNA damage</keyword>
<name>A0A5A9W3V7_9GAMM</name>
<dbReference type="GO" id="GO:0005524">
    <property type="term" value="F:ATP binding"/>
    <property type="evidence" value="ECO:0007669"/>
    <property type="project" value="UniProtKB-UniRule"/>
</dbReference>
<evidence type="ECO:0000259" key="13">
    <source>
        <dbReference type="Pfam" id="PF21185"/>
    </source>
</evidence>
<dbReference type="Gene3D" id="1.10.10.1020">
    <property type="entry name" value="RecBCD complex, subunit RecD, N-terminal domain"/>
    <property type="match status" value="1"/>
</dbReference>
<accession>A0A5A9W3V7</accession>
<keyword evidence="1 11" id="KW-0540">Nuclease</keyword>
<evidence type="ECO:0000313" key="15">
    <source>
        <dbReference type="Proteomes" id="UP000325302"/>
    </source>
</evidence>
<feature type="domain" description="RecBCD enzyme subunit RecD N-terminal" evidence="13">
    <location>
        <begin position="47"/>
        <end position="155"/>
    </location>
</feature>
<dbReference type="EMBL" id="SMRS01000003">
    <property type="protein sequence ID" value="KAA0875292.1"/>
    <property type="molecule type" value="Genomic_DNA"/>
</dbReference>
<comment type="subunit">
    <text evidence="11">Heterotrimer of RecB, RecC and RecD. All subunits contribute to DNA-binding.</text>
</comment>
<keyword evidence="7 11" id="KW-0067">ATP-binding</keyword>
<dbReference type="HAMAP" id="MF_01487">
    <property type="entry name" value="RecD"/>
    <property type="match status" value="1"/>
</dbReference>
<evidence type="ECO:0000256" key="10">
    <source>
        <dbReference type="ARBA" id="ARBA00023235"/>
    </source>
</evidence>
<keyword evidence="15" id="KW-1185">Reference proteome</keyword>
<comment type="catalytic activity">
    <reaction evidence="11">
        <text>ATP + H2O = ADP + phosphate + H(+)</text>
        <dbReference type="Rhea" id="RHEA:13065"/>
        <dbReference type="ChEBI" id="CHEBI:15377"/>
        <dbReference type="ChEBI" id="CHEBI:15378"/>
        <dbReference type="ChEBI" id="CHEBI:30616"/>
        <dbReference type="ChEBI" id="CHEBI:43474"/>
        <dbReference type="ChEBI" id="CHEBI:456216"/>
        <dbReference type="EC" id="5.6.2.3"/>
    </reaction>
</comment>
<feature type="binding site" evidence="11">
    <location>
        <begin position="229"/>
        <end position="236"/>
    </location>
    <ligand>
        <name>ATP</name>
        <dbReference type="ChEBI" id="CHEBI:30616"/>
    </ligand>
</feature>
<evidence type="ECO:0000256" key="7">
    <source>
        <dbReference type="ARBA" id="ARBA00022840"/>
    </source>
</evidence>
<dbReference type="OrthoDB" id="9803432at2"/>
<comment type="caution">
    <text evidence="14">The sequence shown here is derived from an EMBL/GenBank/DDBJ whole genome shotgun (WGS) entry which is preliminary data.</text>
</comment>
<dbReference type="GO" id="GO:0003677">
    <property type="term" value="F:DNA binding"/>
    <property type="evidence" value="ECO:0007669"/>
    <property type="project" value="UniProtKB-UniRule"/>
</dbReference>
<dbReference type="GO" id="GO:0000724">
    <property type="term" value="P:double-strand break repair via homologous recombination"/>
    <property type="evidence" value="ECO:0007669"/>
    <property type="project" value="UniProtKB-UniRule"/>
</dbReference>
<keyword evidence="4 11" id="KW-0378">Hydrolase</keyword>
<dbReference type="InterPro" id="IPR041851">
    <property type="entry name" value="RecD_N_sf"/>
</dbReference>
<evidence type="ECO:0000256" key="1">
    <source>
        <dbReference type="ARBA" id="ARBA00022722"/>
    </source>
</evidence>
<evidence type="ECO:0000256" key="6">
    <source>
        <dbReference type="ARBA" id="ARBA00022839"/>
    </source>
</evidence>
<dbReference type="Pfam" id="PF21185">
    <property type="entry name" value="RecD_N"/>
    <property type="match status" value="1"/>
</dbReference>
<comment type="function">
    <text evidence="11">A helicase/nuclease that prepares dsDNA breaks (DSB) for recombinational DNA repair. Binds to DSBs and unwinds DNA via a highly rapid and processive ATP-dependent bidirectional helicase activity. Unwinds dsDNA until it encounters a Chi (crossover hotspot instigator) sequence from the 3' direction. Cuts ssDNA a few nucleotides 3' to the Chi site. The properties and activities of the enzyme are changed at Chi. The Chi-altered holoenzyme produces a long 3'-ssDNA overhang and facilitates RecA-binding to the ssDNA for homologous DNA recombination and repair. Holoenzyme degrades any linearized DNA that is unable to undergo homologous recombination. In the holoenzyme this subunit has ssDNA-dependent ATPase and 5'-3' helicase activity. When added to pre-assembled RecBC greatly stimulates nuclease activity and augments holoenzyme processivity. Negatively regulates the RecA-loading ability of RecBCD.</text>
</comment>
<dbReference type="GO" id="GO:0009338">
    <property type="term" value="C:exodeoxyribonuclease V complex"/>
    <property type="evidence" value="ECO:0007669"/>
    <property type="project" value="InterPro"/>
</dbReference>
<dbReference type="PANTHER" id="PTHR43788:SF6">
    <property type="entry name" value="DNA HELICASE B"/>
    <property type="match status" value="1"/>
</dbReference>
<comment type="miscellaneous">
    <text evidence="11">In the RecBCD complex, RecB has a slow 3'-5' helicase, an exonuclease activity and loads RecA onto ssDNA, RecD has a fast 5'-3' helicase activity, while RecC stimulates the ATPase and processivity of the RecB helicase and contributes to recognition of the Chi site.</text>
</comment>
<reference evidence="14 15" key="1">
    <citation type="submission" date="2019-03" db="EMBL/GenBank/DDBJ databases">
        <title>Nitrincola sp. nov. isolated from an Indian soda lake.</title>
        <authorList>
            <person name="Joshi A."/>
            <person name="Thite S.V."/>
            <person name="Joseph N."/>
            <person name="Dhotre D."/>
            <person name="Moorthy M."/>
            <person name="Shouche Y.S."/>
        </authorList>
    </citation>
    <scope>NUCLEOTIDE SEQUENCE [LARGE SCALE GENOMIC DNA]</scope>
    <source>
        <strain evidence="14 15">MEB193</strain>
    </source>
</reference>
<evidence type="ECO:0000256" key="9">
    <source>
        <dbReference type="ARBA" id="ARBA00023204"/>
    </source>
</evidence>
<keyword evidence="5 11" id="KW-0347">Helicase</keyword>
<keyword evidence="2 11" id="KW-0547">Nucleotide-binding</keyword>
<dbReference type="InterPro" id="IPR049550">
    <property type="entry name" value="RecD_N"/>
</dbReference>
<gene>
    <name evidence="11 14" type="primary">recD</name>
    <name evidence="14" type="ORF">E1H14_04655</name>
</gene>
<evidence type="ECO:0000256" key="11">
    <source>
        <dbReference type="HAMAP-Rule" id="MF_01487"/>
    </source>
</evidence>
<keyword evidence="8 11" id="KW-0238">DNA-binding</keyword>
<keyword evidence="10 11" id="KW-0413">Isomerase</keyword>
<dbReference type="CDD" id="cd18809">
    <property type="entry name" value="SF1_C_RecD"/>
    <property type="match status" value="1"/>
</dbReference>
<dbReference type="RefSeq" id="WP_149390300.1">
    <property type="nucleotide sequence ID" value="NZ_SMRS01000003.1"/>
</dbReference>
<dbReference type="InterPro" id="IPR027785">
    <property type="entry name" value="UvrD-like_helicase_C"/>
</dbReference>
<sequence>MTDSLHAISEHSSTDLSQSAEVRSVNAFASWQTSSQVLLDLLETWAELGWIRWLDLALARFCRETCPEAPSELLLMACLASYQSSHGHVCLDLQETLEAPQLGLSPLIQASTQTLTRLPSALRTHLTLAQCLAACSKTSLLVSLGGQHTPLVLDTSNPESPLLYLRRFWEYESQLRHAIDQRLSQRLDWPEAPIKMLLSALFPSSTQSPDWQKIACLLAIRQRFAVITGGPGTGKTTTVVKLLALLQGLRRLTQQPPLRIRLAAPTGKAAARLNASIAGQVQNLNLSSLGDAETLRAQIPTQVTTLHRLLGAQRDSRFFKHNRRHPLPAEVVVVDEASMVDLEMMAHLVQALPDNAHLILLGDKDQLASVEAGAILGRLCEAAEDAHYRPDTLAWIEALTTEPLPRHFMDKAGQALHQSITMLRQSYRFGRDSGIGQLARAVNHAATPAELEALFLGQHNDLQRLTLPELQHPAFKALICDAQQGYGAYLQGLKQRPDVTADRRAWDAWAAQMLHTQSRFQLLAALRQGESGVEALNLLIEGWLESAGWIQVQGQTWYAGRPIMITRNDYRLGLMNGDLGITLEYPLQNSEGAWRTLLRVAFPSDKHPGGIHWVLPSRLPSHETVFAMTVHKSQGSEFEHTALLLPTQDNPVLTRELVYTGITRARSRFTLITTQPQLLHLAVQRRVYRNSGQLSQL</sequence>
<evidence type="ECO:0000256" key="2">
    <source>
        <dbReference type="ARBA" id="ARBA00022741"/>
    </source>
</evidence>
<evidence type="ECO:0000256" key="5">
    <source>
        <dbReference type="ARBA" id="ARBA00022806"/>
    </source>
</evidence>
<evidence type="ECO:0000259" key="12">
    <source>
        <dbReference type="Pfam" id="PF13538"/>
    </source>
</evidence>
<evidence type="ECO:0000256" key="8">
    <source>
        <dbReference type="ARBA" id="ARBA00023125"/>
    </source>
</evidence>
<proteinExistence type="inferred from homology"/>
<keyword evidence="9 11" id="KW-0234">DNA repair</keyword>
<dbReference type="GO" id="GO:0043139">
    <property type="term" value="F:5'-3' DNA helicase activity"/>
    <property type="evidence" value="ECO:0007669"/>
    <property type="project" value="UniProtKB-UniRule"/>
</dbReference>
<feature type="domain" description="UvrD-like helicase C-terminal" evidence="12">
    <location>
        <begin position="625"/>
        <end position="671"/>
    </location>
</feature>
<keyword evidence="6 11" id="KW-0269">Exonuclease</keyword>
<dbReference type="GO" id="GO:0008854">
    <property type="term" value="F:exodeoxyribonuclease V activity"/>
    <property type="evidence" value="ECO:0007669"/>
    <property type="project" value="InterPro"/>
</dbReference>
<dbReference type="CDD" id="cd17933">
    <property type="entry name" value="DEXSc_RecD-like"/>
    <property type="match status" value="1"/>
</dbReference>
<dbReference type="EC" id="5.6.2.3" evidence="11"/>
<protein>
    <recommendedName>
        <fullName evidence="11">RecBCD enzyme subunit RecD</fullName>
        <ecNumber evidence="11">5.6.2.3</ecNumber>
    </recommendedName>
    <alternativeName>
        <fullName evidence="11">DNA 5'-3' helicase subunit RecD</fullName>
    </alternativeName>
    <alternativeName>
        <fullName evidence="11">Exonuclease V subunit RecD</fullName>
        <shortName evidence="11">ExoV subunit RecD</shortName>
    </alternativeName>
    <alternativeName>
        <fullName evidence="11">Helicase/nuclease RecBCD subunit RecD</fullName>
    </alternativeName>
</protein>
<dbReference type="InterPro" id="IPR006344">
    <property type="entry name" value="RecD"/>
</dbReference>
<evidence type="ECO:0000313" key="14">
    <source>
        <dbReference type="EMBL" id="KAA0875292.1"/>
    </source>
</evidence>
<dbReference type="PANTHER" id="PTHR43788">
    <property type="entry name" value="DNA2/NAM7 HELICASE FAMILY MEMBER"/>
    <property type="match status" value="1"/>
</dbReference>
<evidence type="ECO:0000256" key="3">
    <source>
        <dbReference type="ARBA" id="ARBA00022763"/>
    </source>
</evidence>
<dbReference type="GO" id="GO:0017116">
    <property type="term" value="F:single-stranded DNA helicase activity"/>
    <property type="evidence" value="ECO:0007669"/>
    <property type="project" value="TreeGrafter"/>
</dbReference>
<evidence type="ECO:0000256" key="4">
    <source>
        <dbReference type="ARBA" id="ARBA00022801"/>
    </source>
</evidence>
<dbReference type="GO" id="GO:0016887">
    <property type="term" value="F:ATP hydrolysis activity"/>
    <property type="evidence" value="ECO:0007669"/>
    <property type="project" value="RHEA"/>
</dbReference>
<organism evidence="14 15">
    <name type="scientific">Nitrincola tapanii</name>
    <dbReference type="NCBI Taxonomy" id="1708751"/>
    <lineage>
        <taxon>Bacteria</taxon>
        <taxon>Pseudomonadati</taxon>
        <taxon>Pseudomonadota</taxon>
        <taxon>Gammaproteobacteria</taxon>
        <taxon>Oceanospirillales</taxon>
        <taxon>Oceanospirillaceae</taxon>
        <taxon>Nitrincola</taxon>
    </lineage>
</organism>
<dbReference type="Pfam" id="PF13245">
    <property type="entry name" value="AAA_19"/>
    <property type="match status" value="1"/>
</dbReference>
<dbReference type="Gene3D" id="3.40.50.300">
    <property type="entry name" value="P-loop containing nucleotide triphosphate hydrolases"/>
    <property type="match status" value="3"/>
</dbReference>
<dbReference type="SUPFAM" id="SSF52540">
    <property type="entry name" value="P-loop containing nucleoside triphosphate hydrolases"/>
    <property type="match status" value="2"/>
</dbReference>